<reference evidence="4" key="1">
    <citation type="submission" date="2013-08" db="EMBL/GenBank/DDBJ databases">
        <authorList>
            <person name="Mendez C."/>
            <person name="Richter M."/>
            <person name="Ferrer M."/>
            <person name="Sanchez J."/>
        </authorList>
    </citation>
    <scope>NUCLEOTIDE SEQUENCE</scope>
</reference>
<evidence type="ECO:0000259" key="3">
    <source>
        <dbReference type="Pfam" id="PF13817"/>
    </source>
</evidence>
<evidence type="ECO:0000313" key="4">
    <source>
        <dbReference type="EMBL" id="EQD70596.1"/>
    </source>
</evidence>
<feature type="domain" description="Transposase IS66 C-terminal" evidence="3">
    <location>
        <begin position="129"/>
        <end position="165"/>
    </location>
</feature>
<evidence type="ECO:0000256" key="1">
    <source>
        <dbReference type="SAM" id="MobiDB-lite"/>
    </source>
</evidence>
<gene>
    <name evidence="4" type="ORF">B1A_06227</name>
</gene>
<organism evidence="4">
    <name type="scientific">mine drainage metagenome</name>
    <dbReference type="NCBI Taxonomy" id="410659"/>
    <lineage>
        <taxon>unclassified sequences</taxon>
        <taxon>metagenomes</taxon>
        <taxon>ecological metagenomes</taxon>
    </lineage>
</organism>
<name>T1BCH1_9ZZZZ</name>
<comment type="caution">
    <text evidence="4">The sequence shown here is derived from an EMBL/GenBank/DDBJ whole genome shotgun (WGS) entry which is preliminary data.</text>
</comment>
<dbReference type="PANTHER" id="PTHR33678:SF1">
    <property type="entry name" value="BLL1576 PROTEIN"/>
    <property type="match status" value="1"/>
</dbReference>
<feature type="compositionally biased region" description="Low complexity" evidence="1">
    <location>
        <begin position="182"/>
        <end position="195"/>
    </location>
</feature>
<dbReference type="PANTHER" id="PTHR33678">
    <property type="entry name" value="BLL1576 PROTEIN"/>
    <property type="match status" value="1"/>
</dbReference>
<feature type="region of interest" description="Disordered" evidence="1">
    <location>
        <begin position="168"/>
        <end position="195"/>
    </location>
</feature>
<reference evidence="4" key="2">
    <citation type="journal article" date="2014" name="ISME J.">
        <title>Microbial stratification in low pH oxic and suboxic macroscopic growths along an acid mine drainage.</title>
        <authorList>
            <person name="Mendez-Garcia C."/>
            <person name="Mesa V."/>
            <person name="Sprenger R.R."/>
            <person name="Richter M."/>
            <person name="Diez M.S."/>
            <person name="Solano J."/>
            <person name="Bargiela R."/>
            <person name="Golyshina O.V."/>
            <person name="Manteca A."/>
            <person name="Ramos J.L."/>
            <person name="Gallego J.R."/>
            <person name="Llorente I."/>
            <person name="Martins Dos Santos V.A."/>
            <person name="Jensen O.N."/>
            <person name="Pelaez A.I."/>
            <person name="Sanchez J."/>
            <person name="Ferrer M."/>
        </authorList>
    </citation>
    <scope>NUCLEOTIDE SEQUENCE</scope>
</reference>
<accession>T1BCH1</accession>
<dbReference type="InterPro" id="IPR052344">
    <property type="entry name" value="Transposase-related"/>
</dbReference>
<feature type="domain" description="Transposase IS66 central" evidence="2">
    <location>
        <begin position="5"/>
        <end position="122"/>
    </location>
</feature>
<dbReference type="Pfam" id="PF13817">
    <property type="entry name" value="DDE_Tnp_IS66_C"/>
    <property type="match status" value="1"/>
</dbReference>
<dbReference type="InterPro" id="IPR004291">
    <property type="entry name" value="Transposase_IS66_central"/>
</dbReference>
<evidence type="ECO:0000259" key="2">
    <source>
        <dbReference type="Pfam" id="PF03050"/>
    </source>
</evidence>
<sequence length="195" mass="21970">DLEASTEALAHIRLLYDVEDQANEKQLDNPQRAQLRQTLAKPRLEVFRQWLLAIKKENGGHVLPKSPMGEAITYVLNQWEALCVYSTDGRLAIDNNVAENTLRRVTIGRKNWLFVGSDNGGRTAATLYSLISTCKRHKIEPWAYLRDVLTRIPELPTEKLDELLPDQWQAEQSKKKNQNTTAQAVVPSAPAKAAA</sequence>
<feature type="non-terminal residue" evidence="4">
    <location>
        <position position="1"/>
    </location>
</feature>
<dbReference type="Pfam" id="PF03050">
    <property type="entry name" value="DDE_Tnp_IS66"/>
    <property type="match status" value="1"/>
</dbReference>
<proteinExistence type="predicted"/>
<dbReference type="InterPro" id="IPR039552">
    <property type="entry name" value="IS66_C"/>
</dbReference>
<protein>
    <submittedName>
        <fullName evidence="4">TnpC protein</fullName>
    </submittedName>
</protein>
<dbReference type="EMBL" id="AUZX01004526">
    <property type="protein sequence ID" value="EQD70596.1"/>
    <property type="molecule type" value="Genomic_DNA"/>
</dbReference>
<dbReference type="AlphaFoldDB" id="T1BCH1"/>